<accession>A0ABV1J3X0</accession>
<dbReference type="InterPro" id="IPR009057">
    <property type="entry name" value="Homeodomain-like_sf"/>
</dbReference>
<gene>
    <name evidence="1" type="ORF">AAA081_01020</name>
</gene>
<dbReference type="EMBL" id="JBBNPS010000001">
    <property type="protein sequence ID" value="MEQ3352887.1"/>
    <property type="molecule type" value="Genomic_DNA"/>
</dbReference>
<name>A0ABV1J3X0_9FIRM</name>
<protein>
    <submittedName>
        <fullName evidence="1">TetR/AcrR family transcriptional regulator</fullName>
    </submittedName>
</protein>
<proteinExistence type="predicted"/>
<dbReference type="SUPFAM" id="SSF46689">
    <property type="entry name" value="Homeodomain-like"/>
    <property type="match status" value="1"/>
</dbReference>
<sequence>MGVTPVTTGAFYRHFNDKEDLFISLVAPLPKELSGFYDKIEDESFRDIEKNYGRDLAEINFEGSIESTLYTFSKEELFNLLIYKAYGMKYDNFIELLVEKEDINRHKAFQLISKKKNIKAEIPKEAMHLLNHAYINALCEIVIHSNTEEEVKTNT</sequence>
<comment type="caution">
    <text evidence="1">The sequence shown here is derived from an EMBL/GenBank/DDBJ whole genome shotgun (WGS) entry which is preliminary data.</text>
</comment>
<organism evidence="1 2">
    <name type="scientific">Aedoeadaptatus acetigenes</name>
    <dbReference type="NCBI Taxonomy" id="2981723"/>
    <lineage>
        <taxon>Bacteria</taxon>
        <taxon>Bacillati</taxon>
        <taxon>Bacillota</taxon>
        <taxon>Tissierellia</taxon>
        <taxon>Tissierellales</taxon>
        <taxon>Peptoniphilaceae</taxon>
        <taxon>Aedoeadaptatus</taxon>
    </lineage>
</organism>
<keyword evidence="2" id="KW-1185">Reference proteome</keyword>
<dbReference type="Gene3D" id="1.10.357.10">
    <property type="entry name" value="Tetracycline Repressor, domain 2"/>
    <property type="match status" value="1"/>
</dbReference>
<reference evidence="1 2" key="1">
    <citation type="submission" date="2024-04" db="EMBL/GenBank/DDBJ databases">
        <title>Human intestinal bacterial collection.</title>
        <authorList>
            <person name="Pauvert C."/>
            <person name="Hitch T.C.A."/>
            <person name="Clavel T."/>
        </authorList>
    </citation>
    <scope>NUCLEOTIDE SEQUENCE [LARGE SCALE GENOMIC DNA]</scope>
    <source>
        <strain evidence="1 2">CLA-SR-H026</strain>
    </source>
</reference>
<dbReference type="RefSeq" id="WP_267303715.1">
    <property type="nucleotide sequence ID" value="NZ_JAOQJD010000001.1"/>
</dbReference>
<evidence type="ECO:0000313" key="2">
    <source>
        <dbReference type="Proteomes" id="UP001481872"/>
    </source>
</evidence>
<evidence type="ECO:0000313" key="1">
    <source>
        <dbReference type="EMBL" id="MEQ3352887.1"/>
    </source>
</evidence>
<dbReference type="Proteomes" id="UP001481872">
    <property type="component" value="Unassembled WGS sequence"/>
</dbReference>